<dbReference type="OrthoDB" id="5340195at2759"/>
<dbReference type="EMBL" id="DS022250">
    <property type="protein sequence ID" value="EWG47638.1"/>
    <property type="molecule type" value="Genomic_DNA"/>
</dbReference>
<keyword evidence="4" id="KW-1185">Reference proteome</keyword>
<dbReference type="Gene3D" id="3.30.70.100">
    <property type="match status" value="1"/>
</dbReference>
<organism evidence="3 4">
    <name type="scientific">Gibberella moniliformis (strain M3125 / FGSC 7600)</name>
    <name type="common">Maize ear and stalk rot fungus</name>
    <name type="synonym">Fusarium verticillioides</name>
    <dbReference type="NCBI Taxonomy" id="334819"/>
    <lineage>
        <taxon>Eukaryota</taxon>
        <taxon>Fungi</taxon>
        <taxon>Dikarya</taxon>
        <taxon>Ascomycota</taxon>
        <taxon>Pezizomycotina</taxon>
        <taxon>Sordariomycetes</taxon>
        <taxon>Hypocreomycetidae</taxon>
        <taxon>Hypocreales</taxon>
        <taxon>Nectriaceae</taxon>
        <taxon>Fusarium</taxon>
        <taxon>Fusarium fujikuroi species complex</taxon>
    </lineage>
</organism>
<dbReference type="Pfam" id="PF07110">
    <property type="entry name" value="EthD"/>
    <property type="match status" value="1"/>
</dbReference>
<accession>W7M7T4</accession>
<sequence>MPHIKQIATGRRKPYMTRKEFFDHRFRIHGSISDATEDKDQKPHKYIQTQVFDSSFGSRPDGPLNANHNWVGRDDTTELFFRDWEHVHKCFSSDYVKTTIAPDGPLFADFETSVALMAYEKNIPLQTAAAVKRAAAVTGAMDSGDSTVAMYFISTPDERKDGESLEQTVTPRLVDAINSCCQDQIWGLICNVGAVSDQFDLNSYFGGANMPQYALVYKIFLDGHGPESVPLVRKAQAQFEKHAADESIIDLHKSFILFSQEALVMDVGKGVRFSYDRQPVFGDLPGPSHLDEER</sequence>
<gene>
    <name evidence="3" type="ORF">FVEG_07697</name>
</gene>
<dbReference type="EMBL" id="CM000585">
    <property type="protein sequence ID" value="EWG47638.1"/>
    <property type="molecule type" value="Genomic_DNA"/>
</dbReference>
<evidence type="ECO:0000259" key="2">
    <source>
        <dbReference type="Pfam" id="PF07110"/>
    </source>
</evidence>
<evidence type="ECO:0000313" key="3">
    <source>
        <dbReference type="EMBL" id="EWG47638.1"/>
    </source>
</evidence>
<evidence type="ECO:0000256" key="1">
    <source>
        <dbReference type="ARBA" id="ARBA00005986"/>
    </source>
</evidence>
<dbReference type="AlphaFoldDB" id="W7M7T4"/>
<proteinExistence type="inferred from homology"/>
<dbReference type="VEuPathDB" id="FungiDB:FVEG_07697"/>
<dbReference type="InterPro" id="IPR011008">
    <property type="entry name" value="Dimeric_a/b-barrel"/>
</dbReference>
<dbReference type="GeneID" id="30065474"/>
<dbReference type="Proteomes" id="UP000009096">
    <property type="component" value="Chromosome 8"/>
</dbReference>
<dbReference type="SUPFAM" id="SSF54909">
    <property type="entry name" value="Dimeric alpha+beta barrel"/>
    <property type="match status" value="1"/>
</dbReference>
<protein>
    <recommendedName>
        <fullName evidence="2">EthD domain-containing protein</fullName>
    </recommendedName>
</protein>
<dbReference type="KEGG" id="fvr:FVEG_07697"/>
<evidence type="ECO:0000313" key="4">
    <source>
        <dbReference type="Proteomes" id="UP000009096"/>
    </source>
</evidence>
<comment type="similarity">
    <text evidence="1">Belongs to the tpcK family.</text>
</comment>
<dbReference type="InterPro" id="IPR009799">
    <property type="entry name" value="EthD_dom"/>
</dbReference>
<name>W7M7T4_GIBM7</name>
<reference evidence="3 4" key="1">
    <citation type="journal article" date="2010" name="Nature">
        <title>Comparative genomics reveals mobile pathogenicity chromosomes in Fusarium.</title>
        <authorList>
            <person name="Ma L.J."/>
            <person name="van der Does H.C."/>
            <person name="Borkovich K.A."/>
            <person name="Coleman J.J."/>
            <person name="Daboussi M.J."/>
            <person name="Di Pietro A."/>
            <person name="Dufresne M."/>
            <person name="Freitag M."/>
            <person name="Grabherr M."/>
            <person name="Henrissat B."/>
            <person name="Houterman P.M."/>
            <person name="Kang S."/>
            <person name="Shim W.B."/>
            <person name="Woloshuk C."/>
            <person name="Xie X."/>
            <person name="Xu J.R."/>
            <person name="Antoniw J."/>
            <person name="Baker S.E."/>
            <person name="Bluhm B.H."/>
            <person name="Breakspear A."/>
            <person name="Brown D.W."/>
            <person name="Butchko R.A."/>
            <person name="Chapman S."/>
            <person name="Coulson R."/>
            <person name="Coutinho P.M."/>
            <person name="Danchin E.G."/>
            <person name="Diener A."/>
            <person name="Gale L.R."/>
            <person name="Gardiner D.M."/>
            <person name="Goff S."/>
            <person name="Hammond-Kosack K.E."/>
            <person name="Hilburn K."/>
            <person name="Hua-Van A."/>
            <person name="Jonkers W."/>
            <person name="Kazan K."/>
            <person name="Kodira C.D."/>
            <person name="Koehrsen M."/>
            <person name="Kumar L."/>
            <person name="Lee Y.H."/>
            <person name="Li L."/>
            <person name="Manners J.M."/>
            <person name="Miranda-Saavedra D."/>
            <person name="Mukherjee M."/>
            <person name="Park G."/>
            <person name="Park J."/>
            <person name="Park S.Y."/>
            <person name="Proctor R.H."/>
            <person name="Regev A."/>
            <person name="Ruiz-Roldan M.C."/>
            <person name="Sain D."/>
            <person name="Sakthikumar S."/>
            <person name="Sykes S."/>
            <person name="Schwartz D.C."/>
            <person name="Turgeon B.G."/>
            <person name="Wapinski I."/>
            <person name="Yoder O."/>
            <person name="Young S."/>
            <person name="Zeng Q."/>
            <person name="Zhou S."/>
            <person name="Galagan J."/>
            <person name="Cuomo C.A."/>
            <person name="Kistler H.C."/>
            <person name="Rep M."/>
        </authorList>
    </citation>
    <scope>NUCLEOTIDE SEQUENCE [LARGE SCALE GENOMIC DNA]</scope>
    <source>
        <strain evidence="4">M3125 / FGSC 7600</strain>
    </source>
</reference>
<dbReference type="GO" id="GO:0016491">
    <property type="term" value="F:oxidoreductase activity"/>
    <property type="evidence" value="ECO:0007669"/>
    <property type="project" value="InterPro"/>
</dbReference>
<dbReference type="RefSeq" id="XP_018753829.1">
    <property type="nucleotide sequence ID" value="XM_018896368.1"/>
</dbReference>
<feature type="domain" description="EthD" evidence="2">
    <location>
        <begin position="13"/>
        <end position="110"/>
    </location>
</feature>